<evidence type="ECO:0000313" key="4">
    <source>
        <dbReference type="EMBL" id="RJX38496.1"/>
    </source>
</evidence>
<evidence type="ECO:0000256" key="1">
    <source>
        <dbReference type="ARBA" id="ARBA00022801"/>
    </source>
</evidence>
<sequence length="487" mass="53916">MKEIQSSRWEMKKSVSIMLLMSLLFTMFASVGHAASVPPKLFLEGKQLKSDVDPKIENGSTLVPLAILSEGLGYEVEWEPVMKKVTVKNDSTVIELIIGEAMVKVNDVIMDIAAKPQLMNQRTMVPVRAVGELLGLEFEWKAAEREVHMFRIQPEQPEQPAEPNPTEPEKPKPVGYITGVSMDEHSVITITHTDVQKPGKPLVLDNPKRLAFDFKNSTFEPYFNGETRVEVAENPLLTGFRYAQFQLNPLTARLVINIGDDTGYVVTESENAIQIALMPSAEVPAEPEKPADPEPPVTTPPGEGNNGAQYTVVLDAGHGAKDPGAYSKPMNRWEKEFNLNAALKLKAELEKDKRIKVLMTRSDDTFLELADRIKFAQDNKADLFISIHANSYDKTSVNGSETYYYRDNSKALADFLHPYVLAGTGLNNRGVKKAAFKVIKETTMPAVLIEAGYLSNEGDAKALFTDSVQSKFAAEVGKGIKAYLKLK</sequence>
<dbReference type="Proteomes" id="UP000267798">
    <property type="component" value="Unassembled WGS sequence"/>
</dbReference>
<keyword evidence="5" id="KW-1185">Reference proteome</keyword>
<feature type="region of interest" description="Disordered" evidence="2">
    <location>
        <begin position="283"/>
        <end position="307"/>
    </location>
</feature>
<dbReference type="GO" id="GO:0030288">
    <property type="term" value="C:outer membrane-bounded periplasmic space"/>
    <property type="evidence" value="ECO:0007669"/>
    <property type="project" value="TreeGrafter"/>
</dbReference>
<name>A0A3A6PFP9_9BACL</name>
<evidence type="ECO:0000313" key="5">
    <source>
        <dbReference type="Proteomes" id="UP000267798"/>
    </source>
</evidence>
<reference evidence="4 5" key="1">
    <citation type="submission" date="2018-09" db="EMBL/GenBank/DDBJ databases">
        <title>Paenibacillus aracenensis nov. sp. isolated from a cave in southern Spain.</title>
        <authorList>
            <person name="Jurado V."/>
            <person name="Gutierrez-Patricio S."/>
            <person name="Gonzalez-Pimentel J.L."/>
            <person name="Miller A.Z."/>
            <person name="Laiz L."/>
            <person name="Saiz-Jimenez C."/>
        </authorList>
    </citation>
    <scope>NUCLEOTIDE SEQUENCE [LARGE SCALE GENOMIC DNA]</scope>
    <source>
        <strain evidence="4 5">JCM 19203</strain>
    </source>
</reference>
<feature type="domain" description="MurNAc-LAA" evidence="3">
    <location>
        <begin position="373"/>
        <end position="481"/>
    </location>
</feature>
<proteinExistence type="predicted"/>
<dbReference type="InterPro" id="IPR036582">
    <property type="entry name" value="Mao_N_sf"/>
</dbReference>
<dbReference type="Gene3D" id="2.60.40.3500">
    <property type="match status" value="1"/>
</dbReference>
<accession>A0A3A6PFP9</accession>
<dbReference type="AlphaFoldDB" id="A0A3A6PFP9"/>
<dbReference type="Gene3D" id="3.30.457.10">
    <property type="entry name" value="Copper amine oxidase-like, N-terminal domain"/>
    <property type="match status" value="1"/>
</dbReference>
<dbReference type="InterPro" id="IPR002508">
    <property type="entry name" value="MurNAc-LAA_cat"/>
</dbReference>
<keyword evidence="1" id="KW-0378">Hydrolase</keyword>
<dbReference type="SMART" id="SM00646">
    <property type="entry name" value="Ami_3"/>
    <property type="match status" value="1"/>
</dbReference>
<dbReference type="GO" id="GO:0008745">
    <property type="term" value="F:N-acetylmuramoyl-L-alanine amidase activity"/>
    <property type="evidence" value="ECO:0007669"/>
    <property type="project" value="InterPro"/>
</dbReference>
<dbReference type="Gene3D" id="3.40.630.40">
    <property type="entry name" value="Zn-dependent exopeptidases"/>
    <property type="match status" value="1"/>
</dbReference>
<dbReference type="GO" id="GO:0009253">
    <property type="term" value="P:peptidoglycan catabolic process"/>
    <property type="evidence" value="ECO:0007669"/>
    <property type="project" value="InterPro"/>
</dbReference>
<dbReference type="SUPFAM" id="SSF55383">
    <property type="entry name" value="Copper amine oxidase, domain N"/>
    <property type="match status" value="1"/>
</dbReference>
<comment type="caution">
    <text evidence="4">The sequence shown here is derived from an EMBL/GenBank/DDBJ whole genome shotgun (WGS) entry which is preliminary data.</text>
</comment>
<dbReference type="PANTHER" id="PTHR30404">
    <property type="entry name" value="N-ACETYLMURAMOYL-L-ALANINE AMIDASE"/>
    <property type="match status" value="1"/>
</dbReference>
<dbReference type="Pfam" id="PF07833">
    <property type="entry name" value="Cu_amine_oxidN1"/>
    <property type="match status" value="1"/>
</dbReference>
<protein>
    <recommendedName>
        <fullName evidence="3">MurNAc-LAA domain-containing protein</fullName>
    </recommendedName>
</protein>
<dbReference type="InterPro" id="IPR012854">
    <property type="entry name" value="Cu_amine_oxidase-like_N"/>
</dbReference>
<dbReference type="InterPro" id="IPR050695">
    <property type="entry name" value="N-acetylmuramoyl_amidase_3"/>
</dbReference>
<organism evidence="4 5">
    <name type="scientific">Paenibacillus pinisoli</name>
    <dbReference type="NCBI Taxonomy" id="1276110"/>
    <lineage>
        <taxon>Bacteria</taxon>
        <taxon>Bacillati</taxon>
        <taxon>Bacillota</taxon>
        <taxon>Bacilli</taxon>
        <taxon>Bacillales</taxon>
        <taxon>Paenibacillaceae</taxon>
        <taxon>Paenibacillus</taxon>
    </lineage>
</organism>
<gene>
    <name evidence="4" type="ORF">D3P09_20850</name>
</gene>
<evidence type="ECO:0000259" key="3">
    <source>
        <dbReference type="SMART" id="SM00646"/>
    </source>
</evidence>
<dbReference type="EMBL" id="QXQB01000004">
    <property type="protein sequence ID" value="RJX38496.1"/>
    <property type="molecule type" value="Genomic_DNA"/>
</dbReference>
<dbReference type="Pfam" id="PF01520">
    <property type="entry name" value="Amidase_3"/>
    <property type="match status" value="1"/>
</dbReference>
<dbReference type="OrthoDB" id="9806267at2"/>
<dbReference type="SUPFAM" id="SSF53187">
    <property type="entry name" value="Zn-dependent exopeptidases"/>
    <property type="match status" value="1"/>
</dbReference>
<dbReference type="CDD" id="cd02696">
    <property type="entry name" value="MurNAc-LAA"/>
    <property type="match status" value="1"/>
</dbReference>
<dbReference type="PANTHER" id="PTHR30404:SF0">
    <property type="entry name" value="N-ACETYLMURAMOYL-L-ALANINE AMIDASE AMIC"/>
    <property type="match status" value="1"/>
</dbReference>
<evidence type="ECO:0000256" key="2">
    <source>
        <dbReference type="SAM" id="MobiDB-lite"/>
    </source>
</evidence>